<proteinExistence type="predicted"/>
<dbReference type="InterPro" id="IPR013083">
    <property type="entry name" value="Znf_RING/FYVE/PHD"/>
</dbReference>
<dbReference type="VEuPathDB" id="MicrosporidiaDB:CWI37_1216p0010"/>
<keyword evidence="1" id="KW-0479">Metal-binding</keyword>
<organism evidence="7 10">
    <name type="scientific">Hamiltosporidium tvaerminnensis</name>
    <dbReference type="NCBI Taxonomy" id="1176355"/>
    <lineage>
        <taxon>Eukaryota</taxon>
        <taxon>Fungi</taxon>
        <taxon>Fungi incertae sedis</taxon>
        <taxon>Microsporidia</taxon>
        <taxon>Dubosqiidae</taxon>
        <taxon>Hamiltosporidium</taxon>
    </lineage>
</organism>
<sequence length="155" mass="18253">MEESILERIRLLEEILKEVKDKETVKEILSQKYLMLNSENVYKHINNKQNVDRFDEQKIKNSSKKDLTKYLYSIIEKSREYKNVVENFKECGIEISGIKSNNVCPITLKKIVDLYVGECGHKFERIAVSELRKQNRICPVVGCSKVLREKVERNE</sequence>
<protein>
    <recommendedName>
        <fullName evidence="5">SP-RING-type domain-containing protein</fullName>
    </recommendedName>
</protein>
<evidence type="ECO:0000256" key="1">
    <source>
        <dbReference type="ARBA" id="ARBA00022723"/>
    </source>
</evidence>
<keyword evidence="4" id="KW-0175">Coiled coil</keyword>
<dbReference type="Gene3D" id="3.30.40.10">
    <property type="entry name" value="Zinc/RING finger domain, C3HC4 (zinc finger)"/>
    <property type="match status" value="1"/>
</dbReference>
<dbReference type="VEuPathDB" id="MicrosporidiaDB:CWI37_1729p0020"/>
<evidence type="ECO:0000313" key="9">
    <source>
        <dbReference type="Proteomes" id="UP000292282"/>
    </source>
</evidence>
<evidence type="ECO:0000256" key="3">
    <source>
        <dbReference type="ARBA" id="ARBA00022833"/>
    </source>
</evidence>
<evidence type="ECO:0000256" key="4">
    <source>
        <dbReference type="SAM" id="Coils"/>
    </source>
</evidence>
<evidence type="ECO:0000313" key="6">
    <source>
        <dbReference type="EMBL" id="TBT98496.1"/>
    </source>
</evidence>
<keyword evidence="2" id="KW-0863">Zinc-finger</keyword>
<comment type="caution">
    <text evidence="7">The sequence shown here is derived from an EMBL/GenBank/DDBJ whole genome shotgun (WGS) entry which is preliminary data.</text>
</comment>
<evidence type="ECO:0000313" key="8">
    <source>
        <dbReference type="EMBL" id="TBU20698.1"/>
    </source>
</evidence>
<dbReference type="SUPFAM" id="SSF57850">
    <property type="entry name" value="RING/U-box"/>
    <property type="match status" value="1"/>
</dbReference>
<evidence type="ECO:0000256" key="2">
    <source>
        <dbReference type="ARBA" id="ARBA00022771"/>
    </source>
</evidence>
<name>A0A4Q9KXU6_9MICR</name>
<dbReference type="VEuPathDB" id="MicrosporidiaDB:CWI38_0032p0030"/>
<dbReference type="EMBL" id="PITK01000032">
    <property type="protein sequence ID" value="TBU20698.1"/>
    <property type="molecule type" value="Genomic_DNA"/>
</dbReference>
<dbReference type="EMBL" id="PITJ01001216">
    <property type="protein sequence ID" value="TBT99786.1"/>
    <property type="molecule type" value="Genomic_DNA"/>
</dbReference>
<dbReference type="STRING" id="1176355.A0A4Q9KXU6"/>
<dbReference type="Proteomes" id="UP000292282">
    <property type="component" value="Unassembled WGS sequence"/>
</dbReference>
<keyword evidence="3" id="KW-0862">Zinc</keyword>
<evidence type="ECO:0000313" key="7">
    <source>
        <dbReference type="EMBL" id="TBT99786.1"/>
    </source>
</evidence>
<keyword evidence="9" id="KW-1185">Reference proteome</keyword>
<gene>
    <name evidence="7" type="ORF">CWI37_1216p0010</name>
    <name evidence="6" type="ORF">CWI37_1729p0020</name>
    <name evidence="8" type="ORF">CWI38_0032p0030</name>
</gene>
<dbReference type="Pfam" id="PF11789">
    <property type="entry name" value="zf-Nse"/>
    <property type="match status" value="1"/>
</dbReference>
<evidence type="ECO:0000259" key="5">
    <source>
        <dbReference type="Pfam" id="PF11789"/>
    </source>
</evidence>
<feature type="coiled-coil region" evidence="4">
    <location>
        <begin position="2"/>
        <end position="32"/>
    </location>
</feature>
<evidence type="ECO:0000313" key="10">
    <source>
        <dbReference type="Proteomes" id="UP000292362"/>
    </source>
</evidence>
<reference evidence="9 10" key="1">
    <citation type="submission" date="2017-12" db="EMBL/GenBank/DDBJ databases">
        <authorList>
            <person name="Pombert J.-F."/>
            <person name="Haag K.L."/>
            <person name="Ebert D."/>
        </authorList>
    </citation>
    <scope>NUCLEOTIDE SEQUENCE [LARGE SCALE GENOMIC DNA]</scope>
    <source>
        <strain evidence="7">FI-OER-3-3</strain>
        <strain evidence="8">IL-G-3</strain>
    </source>
</reference>
<dbReference type="EMBL" id="PITJ01001729">
    <property type="protein sequence ID" value="TBT98496.1"/>
    <property type="molecule type" value="Genomic_DNA"/>
</dbReference>
<feature type="domain" description="SP-RING-type" evidence="5">
    <location>
        <begin position="93"/>
        <end position="144"/>
    </location>
</feature>
<dbReference type="InterPro" id="IPR004181">
    <property type="entry name" value="Znf_MIZ"/>
</dbReference>
<dbReference type="Proteomes" id="UP000292362">
    <property type="component" value="Unassembled WGS sequence"/>
</dbReference>
<dbReference type="AlphaFoldDB" id="A0A4Q9KXU6"/>
<accession>A0A4Q9KXU6</accession>
<dbReference type="GO" id="GO:0008270">
    <property type="term" value="F:zinc ion binding"/>
    <property type="evidence" value="ECO:0007669"/>
    <property type="project" value="UniProtKB-KW"/>
</dbReference>